<dbReference type="RefSeq" id="WP_147275293.1">
    <property type="nucleotide sequence ID" value="NZ_QPJY01000018.1"/>
</dbReference>
<dbReference type="Proteomes" id="UP000252707">
    <property type="component" value="Unassembled WGS sequence"/>
</dbReference>
<organism evidence="1 2">
    <name type="scientific">Thioalbus denitrificans</name>
    <dbReference type="NCBI Taxonomy" id="547122"/>
    <lineage>
        <taxon>Bacteria</taxon>
        <taxon>Pseudomonadati</taxon>
        <taxon>Pseudomonadota</taxon>
        <taxon>Gammaproteobacteria</taxon>
        <taxon>Chromatiales</taxon>
        <taxon>Ectothiorhodospiraceae</taxon>
        <taxon>Thioalbus</taxon>
    </lineage>
</organism>
<keyword evidence="2" id="KW-1185">Reference proteome</keyword>
<dbReference type="AlphaFoldDB" id="A0A369BP66"/>
<evidence type="ECO:0000313" key="1">
    <source>
        <dbReference type="EMBL" id="RCX22428.1"/>
    </source>
</evidence>
<proteinExistence type="predicted"/>
<reference evidence="1 2" key="1">
    <citation type="submission" date="2018-07" db="EMBL/GenBank/DDBJ databases">
        <title>Genomic Encyclopedia of Type Strains, Phase IV (KMG-IV): sequencing the most valuable type-strain genomes for metagenomic binning, comparative biology and taxonomic classification.</title>
        <authorList>
            <person name="Goeker M."/>
        </authorList>
    </citation>
    <scope>NUCLEOTIDE SEQUENCE [LARGE SCALE GENOMIC DNA]</scope>
    <source>
        <strain evidence="1 2">DSM 26407</strain>
    </source>
</reference>
<protein>
    <recommendedName>
        <fullName evidence="3">SprT-like family protein</fullName>
    </recommendedName>
</protein>
<dbReference type="OrthoDB" id="581162at2"/>
<evidence type="ECO:0008006" key="3">
    <source>
        <dbReference type="Google" id="ProtNLM"/>
    </source>
</evidence>
<sequence length="311" mass="34232">MEQRSGQAGRPRGMARFPGLGARFEGLLERLAHTARPDAGPVVTEVGRLSGALEADIRRRALDPGRLTPTLRGIRGWLAYFAEGDHLDAYLAARLALQAGLRELAGRRLRGPFTIHLRPMTGLMRLRGDRSGTRLHLPAAVVGLSAAELGHCADLAAGRPRARARVMAALMQPACRAVRERMLALGGEVDGAAGACHHLGRLFAALNRDHFGDRLGRPRLEWSARPSLRKLGHYDPLHDRVVVSAALDRAEVPEHVVAYVLYHELLHKHHGVRVEGGTVRAHTAAFRRDERRYPGHAEAERFLARLGHWLS</sequence>
<name>A0A369BP66_9GAMM</name>
<dbReference type="EMBL" id="QPJY01000018">
    <property type="protein sequence ID" value="RCX22428.1"/>
    <property type="molecule type" value="Genomic_DNA"/>
</dbReference>
<comment type="caution">
    <text evidence="1">The sequence shown here is derived from an EMBL/GenBank/DDBJ whole genome shotgun (WGS) entry which is preliminary data.</text>
</comment>
<evidence type="ECO:0000313" key="2">
    <source>
        <dbReference type="Proteomes" id="UP000252707"/>
    </source>
</evidence>
<accession>A0A369BP66</accession>
<gene>
    <name evidence="1" type="ORF">DFQ59_11841</name>
</gene>